<protein>
    <recommendedName>
        <fullName evidence="3">DUF4939 domain-containing protein</fullName>
    </recommendedName>
</protein>
<accession>A0A815VKV2</accession>
<name>A0A815VKV2_9BILA</name>
<dbReference type="EMBL" id="CAJNON010004291">
    <property type="protein sequence ID" value="CAF1530181.1"/>
    <property type="molecule type" value="Genomic_DNA"/>
</dbReference>
<dbReference type="AlphaFoldDB" id="A0A815VKV2"/>
<evidence type="ECO:0008006" key="3">
    <source>
        <dbReference type="Google" id="ProtNLM"/>
    </source>
</evidence>
<sequence length="103" mass="11936">MIIIEEIREQRAQLFTQPITSNIVSVNPSSQLYEIPIETKKFNGTTDENIIIWLTYLEAIMRTRLITDHERISVAVSLLGGTALQWFVSLILKQQRPDSWSEF</sequence>
<comment type="caution">
    <text evidence="1">The sequence shown here is derived from an EMBL/GenBank/DDBJ whole genome shotgun (WGS) entry which is preliminary data.</text>
</comment>
<reference evidence="1" key="1">
    <citation type="submission" date="2021-02" db="EMBL/GenBank/DDBJ databases">
        <authorList>
            <person name="Nowell W R."/>
        </authorList>
    </citation>
    <scope>NUCLEOTIDE SEQUENCE</scope>
</reference>
<gene>
    <name evidence="1" type="ORF">VCS650_LOCUS43664</name>
</gene>
<proteinExistence type="predicted"/>
<evidence type="ECO:0000313" key="2">
    <source>
        <dbReference type="Proteomes" id="UP000663891"/>
    </source>
</evidence>
<evidence type="ECO:0000313" key="1">
    <source>
        <dbReference type="EMBL" id="CAF1530181.1"/>
    </source>
</evidence>
<dbReference type="Proteomes" id="UP000663891">
    <property type="component" value="Unassembled WGS sequence"/>
</dbReference>
<dbReference type="OrthoDB" id="10054670at2759"/>
<organism evidence="1 2">
    <name type="scientific">Adineta steineri</name>
    <dbReference type="NCBI Taxonomy" id="433720"/>
    <lineage>
        <taxon>Eukaryota</taxon>
        <taxon>Metazoa</taxon>
        <taxon>Spiralia</taxon>
        <taxon>Gnathifera</taxon>
        <taxon>Rotifera</taxon>
        <taxon>Eurotatoria</taxon>
        <taxon>Bdelloidea</taxon>
        <taxon>Adinetida</taxon>
        <taxon>Adinetidae</taxon>
        <taxon>Adineta</taxon>
    </lineage>
</organism>